<keyword evidence="1" id="KW-1133">Transmembrane helix</keyword>
<dbReference type="EMBL" id="GGEC01037867">
    <property type="protein sequence ID" value="MBX18351.1"/>
    <property type="molecule type" value="Transcribed_RNA"/>
</dbReference>
<keyword evidence="1" id="KW-0812">Transmembrane</keyword>
<feature type="transmembrane region" description="Helical" evidence="1">
    <location>
        <begin position="6"/>
        <end position="30"/>
    </location>
</feature>
<reference evidence="2" key="1">
    <citation type="submission" date="2018-02" db="EMBL/GenBank/DDBJ databases">
        <title>Rhizophora mucronata_Transcriptome.</title>
        <authorList>
            <person name="Meera S.P."/>
            <person name="Sreeshan A."/>
            <person name="Augustine A."/>
        </authorList>
    </citation>
    <scope>NUCLEOTIDE SEQUENCE</scope>
    <source>
        <tissue evidence="2">Leaf</tissue>
    </source>
</reference>
<name>A0A2P2LK72_RHIMU</name>
<proteinExistence type="predicted"/>
<accession>A0A2P2LK72</accession>
<protein>
    <submittedName>
        <fullName evidence="2">Uncharacterized protein MANES_16G096500</fullName>
    </submittedName>
</protein>
<evidence type="ECO:0000313" key="2">
    <source>
        <dbReference type="EMBL" id="MBX18351.1"/>
    </source>
</evidence>
<dbReference type="AlphaFoldDB" id="A0A2P2LK72"/>
<sequence length="37" mass="4128">MHVNPGSFIIVFSSLYKIFLLFSLLGLNFAKVTIISP</sequence>
<evidence type="ECO:0000256" key="1">
    <source>
        <dbReference type="SAM" id="Phobius"/>
    </source>
</evidence>
<organism evidence="2">
    <name type="scientific">Rhizophora mucronata</name>
    <name type="common">Asiatic mangrove</name>
    <dbReference type="NCBI Taxonomy" id="61149"/>
    <lineage>
        <taxon>Eukaryota</taxon>
        <taxon>Viridiplantae</taxon>
        <taxon>Streptophyta</taxon>
        <taxon>Embryophyta</taxon>
        <taxon>Tracheophyta</taxon>
        <taxon>Spermatophyta</taxon>
        <taxon>Magnoliopsida</taxon>
        <taxon>eudicotyledons</taxon>
        <taxon>Gunneridae</taxon>
        <taxon>Pentapetalae</taxon>
        <taxon>rosids</taxon>
        <taxon>fabids</taxon>
        <taxon>Malpighiales</taxon>
        <taxon>Rhizophoraceae</taxon>
        <taxon>Rhizophora</taxon>
    </lineage>
</organism>
<keyword evidence="1" id="KW-0472">Membrane</keyword>